<name>A0A328AAQ2_9CAUL</name>
<protein>
    <submittedName>
        <fullName evidence="3">Uncharacterized protein</fullName>
    </submittedName>
</protein>
<evidence type="ECO:0000256" key="1">
    <source>
        <dbReference type="SAM" id="MobiDB-lite"/>
    </source>
</evidence>
<keyword evidence="2" id="KW-1133">Transmembrane helix</keyword>
<feature type="compositionally biased region" description="Basic residues" evidence="1">
    <location>
        <begin position="218"/>
        <end position="246"/>
    </location>
</feature>
<feature type="region of interest" description="Disordered" evidence="1">
    <location>
        <begin position="218"/>
        <end position="273"/>
    </location>
</feature>
<organism evidence="3 4">
    <name type="scientific">Phenylobacterium soli</name>
    <dbReference type="NCBI Taxonomy" id="2170551"/>
    <lineage>
        <taxon>Bacteria</taxon>
        <taxon>Pseudomonadati</taxon>
        <taxon>Pseudomonadota</taxon>
        <taxon>Alphaproteobacteria</taxon>
        <taxon>Caulobacterales</taxon>
        <taxon>Caulobacteraceae</taxon>
        <taxon>Phenylobacterium</taxon>
    </lineage>
</organism>
<proteinExistence type="predicted"/>
<sequence>MAEDAWTPREPFAPQGIEEPEDAGPRPGPGPGLGVAVAAIVAVLASAALAWWFAVPARAPHTFNAPPPRMTAPAEASPPLRYAPDDPDPNQVKRAWREVRQTYVDGGPEALMRASMRCARSLPAEPQLLDYCVAYDIYAADIVPKGADGAGDWFADAPGRDLALARTALPGVTDPSNRLAQLSALTKAVIPKPVAKTAAAKHHAARPMRHAQAKHAQAKHAQAKHAQAKHANAKHVKSKRRTHRHAVSPSLASSPSTAVYPYGDMRDRLEPPH</sequence>
<feature type="transmembrane region" description="Helical" evidence="2">
    <location>
        <begin position="33"/>
        <end position="54"/>
    </location>
</feature>
<feature type="region of interest" description="Disordered" evidence="1">
    <location>
        <begin position="66"/>
        <end position="91"/>
    </location>
</feature>
<evidence type="ECO:0000313" key="4">
    <source>
        <dbReference type="Proteomes" id="UP000249254"/>
    </source>
</evidence>
<accession>A0A328AAQ2</accession>
<dbReference type="AlphaFoldDB" id="A0A328AAQ2"/>
<reference evidence="4" key="1">
    <citation type="submission" date="2018-05" db="EMBL/GenBank/DDBJ databases">
        <authorList>
            <person name="Li X."/>
        </authorList>
    </citation>
    <scope>NUCLEOTIDE SEQUENCE [LARGE SCALE GENOMIC DNA]</scope>
    <source>
        <strain evidence="4">LX32</strain>
    </source>
</reference>
<keyword evidence="4" id="KW-1185">Reference proteome</keyword>
<dbReference type="Proteomes" id="UP000249254">
    <property type="component" value="Unassembled WGS sequence"/>
</dbReference>
<comment type="caution">
    <text evidence="3">The sequence shown here is derived from an EMBL/GenBank/DDBJ whole genome shotgun (WGS) entry which is preliminary data.</text>
</comment>
<evidence type="ECO:0000313" key="3">
    <source>
        <dbReference type="EMBL" id="RAK51833.1"/>
    </source>
</evidence>
<dbReference type="OrthoDB" id="7210888at2"/>
<feature type="compositionally biased region" description="Basic and acidic residues" evidence="1">
    <location>
        <begin position="264"/>
        <end position="273"/>
    </location>
</feature>
<evidence type="ECO:0000256" key="2">
    <source>
        <dbReference type="SAM" id="Phobius"/>
    </source>
</evidence>
<keyword evidence="2" id="KW-0472">Membrane</keyword>
<feature type="region of interest" description="Disordered" evidence="1">
    <location>
        <begin position="1"/>
        <end position="30"/>
    </location>
</feature>
<dbReference type="RefSeq" id="WP_111530395.1">
    <property type="nucleotide sequence ID" value="NZ_JBHRSG010000003.1"/>
</dbReference>
<dbReference type="EMBL" id="QFYQ01000002">
    <property type="protein sequence ID" value="RAK51833.1"/>
    <property type="molecule type" value="Genomic_DNA"/>
</dbReference>
<gene>
    <name evidence="3" type="ORF">DJ017_18630</name>
</gene>
<keyword evidence="2" id="KW-0812">Transmembrane</keyword>